<sequence length="505" mass="55275">MCSNLKLLLAGSSIGFLLGCSQKPETAKPTQSLPIFEEITEGRIATDGGLSRGVAWGDYDGDGDPDLYVANSSGQWNALYRNNGDGSFKKMTEGGFDVKVFSELVRHGGSAQGANWVDYDNDGDLDLYVVGRDDEPNFLFNNVDNLGFTRITEHPLTEEGIRASMACWADIEGDGDLDVFVVASGKGPNRVYRNLGDGDFEFMEGHLLSEGTGRARACACGDANGDALPEFYVANAQAANDYYKNLGSWEFQKVEKGHLVQDVGYSYGVSWADYDDDGDLDLFLANFDKKNFLYNNDGSGNLSPVMEGPVSQQTGGASKGHTWGDYDNDGDLDLYVANGTYRPEMFNFFYLNKGDGSFEQDFSGHLLQHADTSAGAAHADFDRDGDLDIFVANWGSSDQVNRFYKNTTTGQSWVSLRLRGTTSNSFGIGAKVSLFSNGEVQYRWMYPVTGYASQNDYELHFGLGENGKIDSLKIAWPSGNMDLHSNPTPNLHYTATEEGELMTKS</sequence>
<dbReference type="Pfam" id="PF13517">
    <property type="entry name" value="FG-GAP_3"/>
    <property type="match status" value="4"/>
</dbReference>
<name>A0A1M5K778_9FLAO</name>
<dbReference type="SUPFAM" id="SSF69318">
    <property type="entry name" value="Integrin alpha N-terminal domain"/>
    <property type="match status" value="1"/>
</dbReference>
<proteinExistence type="predicted"/>
<dbReference type="AlphaFoldDB" id="A0A1M5K778"/>
<dbReference type="InterPro" id="IPR011519">
    <property type="entry name" value="UnbV_ASPIC"/>
</dbReference>
<keyword evidence="1" id="KW-0732">Signal</keyword>
<evidence type="ECO:0000256" key="1">
    <source>
        <dbReference type="ARBA" id="ARBA00022729"/>
    </source>
</evidence>
<dbReference type="InterPro" id="IPR013517">
    <property type="entry name" value="FG-GAP"/>
</dbReference>
<dbReference type="PANTHER" id="PTHR16026">
    <property type="entry name" value="CARTILAGE ACIDIC PROTEIN 1"/>
    <property type="match status" value="1"/>
</dbReference>
<keyword evidence="4" id="KW-1185">Reference proteome</keyword>
<reference evidence="4" key="1">
    <citation type="submission" date="2016-11" db="EMBL/GenBank/DDBJ databases">
        <authorList>
            <person name="Varghese N."/>
            <person name="Submissions S."/>
        </authorList>
    </citation>
    <scope>NUCLEOTIDE SEQUENCE [LARGE SCALE GENOMIC DNA]</scope>
    <source>
        <strain evidence="4">DSM 22638</strain>
    </source>
</reference>
<dbReference type="Pfam" id="PF07593">
    <property type="entry name" value="UnbV_ASPIC"/>
    <property type="match status" value="1"/>
</dbReference>
<protein>
    <submittedName>
        <fullName evidence="3">Repeat domain-containing protein</fullName>
    </submittedName>
</protein>
<dbReference type="InterPro" id="IPR027039">
    <property type="entry name" value="Crtac1"/>
</dbReference>
<evidence type="ECO:0000259" key="2">
    <source>
        <dbReference type="Pfam" id="PF07593"/>
    </source>
</evidence>
<dbReference type="InterPro" id="IPR028994">
    <property type="entry name" value="Integrin_alpha_N"/>
</dbReference>
<evidence type="ECO:0000313" key="4">
    <source>
        <dbReference type="Proteomes" id="UP000184532"/>
    </source>
</evidence>
<feature type="domain" description="ASPIC/UnbV" evidence="2">
    <location>
        <begin position="427"/>
        <end position="493"/>
    </location>
</feature>
<organism evidence="3 4">
    <name type="scientific">Flagellimonas flava</name>
    <dbReference type="NCBI Taxonomy" id="570519"/>
    <lineage>
        <taxon>Bacteria</taxon>
        <taxon>Pseudomonadati</taxon>
        <taxon>Bacteroidota</taxon>
        <taxon>Flavobacteriia</taxon>
        <taxon>Flavobacteriales</taxon>
        <taxon>Flavobacteriaceae</taxon>
        <taxon>Flagellimonas</taxon>
    </lineage>
</organism>
<dbReference type="RefSeq" id="WP_073177762.1">
    <property type="nucleotide sequence ID" value="NZ_FQWL01000002.1"/>
</dbReference>
<gene>
    <name evidence="3" type="ORF">SAMN04488116_1422</name>
</gene>
<dbReference type="EMBL" id="FQWL01000002">
    <property type="protein sequence ID" value="SHG48688.1"/>
    <property type="molecule type" value="Genomic_DNA"/>
</dbReference>
<dbReference type="PROSITE" id="PS51257">
    <property type="entry name" value="PROKAR_LIPOPROTEIN"/>
    <property type="match status" value="1"/>
</dbReference>
<dbReference type="PANTHER" id="PTHR16026:SF0">
    <property type="entry name" value="CARTILAGE ACIDIC PROTEIN 1"/>
    <property type="match status" value="1"/>
</dbReference>
<dbReference type="STRING" id="570519.SAMN04488116_1422"/>
<dbReference type="OrthoDB" id="9816120at2"/>
<evidence type="ECO:0000313" key="3">
    <source>
        <dbReference type="EMBL" id="SHG48688.1"/>
    </source>
</evidence>
<accession>A0A1M5K778</accession>
<dbReference type="Proteomes" id="UP000184532">
    <property type="component" value="Unassembled WGS sequence"/>
</dbReference>
<dbReference type="Gene3D" id="2.130.10.130">
    <property type="entry name" value="Integrin alpha, N-terminal"/>
    <property type="match status" value="2"/>
</dbReference>